<dbReference type="KEGG" id="dat:HRM2_04780"/>
<dbReference type="HOGENOM" id="CLU_060107_0_0_7"/>
<keyword evidence="3" id="KW-1185">Reference proteome</keyword>
<dbReference type="Proteomes" id="UP000000442">
    <property type="component" value="Chromosome"/>
</dbReference>
<evidence type="ECO:0000256" key="1">
    <source>
        <dbReference type="SAM" id="SignalP"/>
    </source>
</evidence>
<dbReference type="RefSeq" id="WP_012662841.1">
    <property type="nucleotide sequence ID" value="NC_012108.1"/>
</dbReference>
<dbReference type="eggNOG" id="COG3018">
    <property type="taxonomic scope" value="Bacteria"/>
</dbReference>
<dbReference type="AlphaFoldDB" id="C0QHN4"/>
<organism evidence="2 3">
    <name type="scientific">Desulforapulum autotrophicum (strain ATCC 43914 / DSM 3382 / VKM B-1955 / HRM2)</name>
    <name type="common">Desulfobacterium autotrophicum</name>
    <dbReference type="NCBI Taxonomy" id="177437"/>
    <lineage>
        <taxon>Bacteria</taxon>
        <taxon>Pseudomonadati</taxon>
        <taxon>Thermodesulfobacteriota</taxon>
        <taxon>Desulfobacteria</taxon>
        <taxon>Desulfobacterales</taxon>
        <taxon>Desulfobacteraceae</taxon>
        <taxon>Desulforapulum</taxon>
    </lineage>
</organism>
<dbReference type="STRING" id="177437.HRM2_04780"/>
<evidence type="ECO:0000313" key="2">
    <source>
        <dbReference type="EMBL" id="ACN13592.1"/>
    </source>
</evidence>
<evidence type="ECO:0000313" key="3">
    <source>
        <dbReference type="Proteomes" id="UP000000442"/>
    </source>
</evidence>
<feature type="signal peptide" evidence="1">
    <location>
        <begin position="1"/>
        <end position="22"/>
    </location>
</feature>
<name>C0QHN4_DESAH</name>
<dbReference type="OrthoDB" id="9813452at2"/>
<accession>C0QHN4</accession>
<protein>
    <submittedName>
        <fullName evidence="2">Uncharacterized protein</fullName>
    </submittedName>
</protein>
<keyword evidence="1" id="KW-0732">Signal</keyword>
<reference evidence="2 3" key="1">
    <citation type="journal article" date="2009" name="Environ. Microbiol.">
        <title>Genome sequence of Desulfobacterium autotrophicum HRM2, a marine sulfate reducer oxidizing organic carbon completely to carbon dioxide.</title>
        <authorList>
            <person name="Strittmatter A.W."/>
            <person name="Liesegang H."/>
            <person name="Rabus R."/>
            <person name="Decker I."/>
            <person name="Amann J."/>
            <person name="Andres S."/>
            <person name="Henne A."/>
            <person name="Fricke W.F."/>
            <person name="Martinez-Arias R."/>
            <person name="Bartels D."/>
            <person name="Goesmann A."/>
            <person name="Krause L."/>
            <person name="Puehler A."/>
            <person name="Klenk H.P."/>
            <person name="Richter M."/>
            <person name="Schuler M."/>
            <person name="Gloeckner F.O."/>
            <person name="Meyerdierks A."/>
            <person name="Gottschalk G."/>
            <person name="Amann R."/>
        </authorList>
    </citation>
    <scope>NUCLEOTIDE SEQUENCE [LARGE SCALE GENOMIC DNA]</scope>
    <source>
        <strain evidence="3">ATCC 43914 / DSM 3382 / HRM2</strain>
    </source>
</reference>
<sequence>MTHTHYARTSFFLMLFIFTLSAAVWAIEENDCITVHKNGSINWTTGTVQATGKAAPSENPLNDSPDAILIQATLDARQNLIHILMEIAFDTSDRDNFLPGDPIIAGIEKQAMDATLTHQHYTSDRAMAVTIETTIFGGFLQLVLPEDIQEIIGLKIIPQKDKYHRGARVRHEPYTGLILDARGIDFKPTITPSVVSEQGEEIYSARFISREYAVQAGVCRFSCTLDPVMNSRRTGSNPLVIRGLRKGGETNHTIVISRSDAVTIERTAERHLFMRKCQVVIVLDQ</sequence>
<proteinExistence type="predicted"/>
<gene>
    <name evidence="2" type="ordered locus">HRM2_04780</name>
</gene>
<feature type="chain" id="PRO_5002902173" evidence="1">
    <location>
        <begin position="23"/>
        <end position="285"/>
    </location>
</feature>
<dbReference type="EMBL" id="CP001087">
    <property type="protein sequence ID" value="ACN13592.1"/>
    <property type="molecule type" value="Genomic_DNA"/>
</dbReference>